<dbReference type="SUPFAM" id="SSF53850">
    <property type="entry name" value="Periplasmic binding protein-like II"/>
    <property type="match status" value="1"/>
</dbReference>
<dbReference type="InterPro" id="IPR000914">
    <property type="entry name" value="SBP_5_dom"/>
</dbReference>
<dbReference type="Pfam" id="PF12793">
    <property type="entry name" value="SgrR_N"/>
    <property type="match status" value="1"/>
</dbReference>
<dbReference type="InterPro" id="IPR039424">
    <property type="entry name" value="SBP_5"/>
</dbReference>
<proteinExistence type="predicted"/>
<dbReference type="Gene3D" id="3.40.190.10">
    <property type="entry name" value="Periplasmic binding protein-like II"/>
    <property type="match status" value="1"/>
</dbReference>
<dbReference type="EMBL" id="JBHUEM010000007">
    <property type="protein sequence ID" value="MFD1736324.1"/>
    <property type="molecule type" value="Genomic_DNA"/>
</dbReference>
<organism evidence="4 5">
    <name type="scientific">Bacillus salitolerans</name>
    <dbReference type="NCBI Taxonomy" id="1437434"/>
    <lineage>
        <taxon>Bacteria</taxon>
        <taxon>Bacillati</taxon>
        <taxon>Bacillota</taxon>
        <taxon>Bacilli</taxon>
        <taxon>Bacillales</taxon>
        <taxon>Bacillaceae</taxon>
        <taxon>Bacillus</taxon>
    </lineage>
</organism>
<dbReference type="PANTHER" id="PTHR30290">
    <property type="entry name" value="PERIPLASMIC BINDING COMPONENT OF ABC TRANSPORTER"/>
    <property type="match status" value="1"/>
</dbReference>
<accession>A0ABW4LMF2</accession>
<evidence type="ECO:0000259" key="2">
    <source>
        <dbReference type="Pfam" id="PF00496"/>
    </source>
</evidence>
<feature type="domain" description="Solute-binding protein family 5" evidence="2">
    <location>
        <begin position="161"/>
        <end position="300"/>
    </location>
</feature>
<evidence type="ECO:0000259" key="3">
    <source>
        <dbReference type="Pfam" id="PF12793"/>
    </source>
</evidence>
<dbReference type="RefSeq" id="WP_377927473.1">
    <property type="nucleotide sequence ID" value="NZ_JBHUEM010000007.1"/>
</dbReference>
<evidence type="ECO:0000256" key="1">
    <source>
        <dbReference type="ARBA" id="ARBA00023125"/>
    </source>
</evidence>
<name>A0ABW4LMF2_9BACI</name>
<dbReference type="Proteomes" id="UP001597214">
    <property type="component" value="Unassembled WGS sequence"/>
</dbReference>
<dbReference type="PANTHER" id="PTHR30290:SF72">
    <property type="entry name" value="HTH-TYPE TRANSCRIPTIONAL REGULATOR SGRR"/>
    <property type="match status" value="1"/>
</dbReference>
<gene>
    <name evidence="4" type="ORF">ACFSCX_07070</name>
</gene>
<comment type="caution">
    <text evidence="4">The sequence shown here is derived from an EMBL/GenBank/DDBJ whole genome shotgun (WGS) entry which is preliminary data.</text>
</comment>
<keyword evidence="1" id="KW-0238">DNA-binding</keyword>
<dbReference type="Pfam" id="PF00496">
    <property type="entry name" value="SBP_bac_5"/>
    <property type="match status" value="1"/>
</dbReference>
<keyword evidence="5" id="KW-1185">Reference proteome</keyword>
<dbReference type="InterPro" id="IPR025370">
    <property type="entry name" value="SgrR_HTH_N"/>
</dbReference>
<evidence type="ECO:0000313" key="4">
    <source>
        <dbReference type="EMBL" id="MFD1736324.1"/>
    </source>
</evidence>
<feature type="domain" description="Transcriptional regulator SgrR N-terminal HTH" evidence="3">
    <location>
        <begin position="16"/>
        <end position="89"/>
    </location>
</feature>
<sequence length="551" mass="63978">MDNKLLLLSRSFPSGSVKIEDMAEILEISHRQTSRSLKKWSDEGWLSFTPGRGRGNVSQLLWLRNVEEEYEEQVMKLLDTEPVERISKYLMFDWSSGSKMRLIKKFDTKFGYFTQTKDKLVVPKRYPFLTMHPLEAADAHSAHLVANVFNRLVSITDTGSIVPEIAHSWDVSDTKLRLYLKKDVMFHDGSILSAKDVVDCLEKLRVHKHYKALWSPVEKIVATSTVVVDLHYPDGCSYIIQLLSMMSASIYKLNHDRLIGTGGFLIGDNNKQKTTLVAFKEHFGERPLLDVVEFIQVPKDFKMVYHSTVDQDNPNSTFQVESDSGFGVVMMNTNRHSMVQNKEVRHFLHYVIAKNRHTITQYEPRAFPNDKSCFIGQDQRIQAPTVVRPSFDAPIVVRVADHTERTSMWLKETLEKEGIPVEMKRVTFEQSIHNDVINQEVDLFVHGEIFEANQDLSFYNFLINGFSPLIRILQKDKHWIQHLETYKHIPFSKWRSLNLVTEKKLIESSIMIPLYYEKRQTPFSGDIMNIKIKHFGYVDFSKLWVRPSIEN</sequence>
<reference evidence="5" key="1">
    <citation type="journal article" date="2019" name="Int. J. Syst. Evol. Microbiol.">
        <title>The Global Catalogue of Microorganisms (GCM) 10K type strain sequencing project: providing services to taxonomists for standard genome sequencing and annotation.</title>
        <authorList>
            <consortium name="The Broad Institute Genomics Platform"/>
            <consortium name="The Broad Institute Genome Sequencing Center for Infectious Disease"/>
            <person name="Wu L."/>
            <person name="Ma J."/>
        </authorList>
    </citation>
    <scope>NUCLEOTIDE SEQUENCE [LARGE SCALE GENOMIC DNA]</scope>
    <source>
        <strain evidence="5">CCUG 49339</strain>
    </source>
</reference>
<protein>
    <submittedName>
        <fullName evidence="4">ABC transporter substrate-binding protein</fullName>
    </submittedName>
</protein>
<evidence type="ECO:0000313" key="5">
    <source>
        <dbReference type="Proteomes" id="UP001597214"/>
    </source>
</evidence>